<feature type="region of interest" description="Disordered" evidence="1">
    <location>
        <begin position="173"/>
        <end position="230"/>
    </location>
</feature>
<evidence type="ECO:0008006" key="4">
    <source>
        <dbReference type="Google" id="ProtNLM"/>
    </source>
</evidence>
<feature type="region of interest" description="Disordered" evidence="1">
    <location>
        <begin position="534"/>
        <end position="597"/>
    </location>
</feature>
<reference evidence="2 3" key="1">
    <citation type="journal article" date="2016" name="Fungal Biol.">
        <title>The genome of Xylona heveae provides a window into fungal endophytism.</title>
        <authorList>
            <person name="Gazis R."/>
            <person name="Kuo A."/>
            <person name="Riley R."/>
            <person name="LaButti K."/>
            <person name="Lipzen A."/>
            <person name="Lin J."/>
            <person name="Amirebrahimi M."/>
            <person name="Hesse C.N."/>
            <person name="Spatafora J.W."/>
            <person name="Henrissat B."/>
            <person name="Hainaut M."/>
            <person name="Grigoriev I.V."/>
            <person name="Hibbett D.S."/>
        </authorList>
    </citation>
    <scope>NUCLEOTIDE SEQUENCE [LARGE SCALE GENOMIC DNA]</scope>
    <source>
        <strain evidence="2 3">TC161</strain>
    </source>
</reference>
<gene>
    <name evidence="2" type="ORF">L228DRAFT_238291</name>
</gene>
<dbReference type="RefSeq" id="XP_018189324.1">
    <property type="nucleotide sequence ID" value="XM_018331031.1"/>
</dbReference>
<dbReference type="Proteomes" id="UP000076632">
    <property type="component" value="Unassembled WGS sequence"/>
</dbReference>
<dbReference type="STRING" id="1328760.A0A165HN93"/>
<keyword evidence="3" id="KW-1185">Reference proteome</keyword>
<accession>A0A165HN93</accession>
<proteinExistence type="predicted"/>
<feature type="region of interest" description="Disordered" evidence="1">
    <location>
        <begin position="365"/>
        <end position="416"/>
    </location>
</feature>
<protein>
    <recommendedName>
        <fullName evidence="4">NTF2-like protein</fullName>
    </recommendedName>
</protein>
<name>A0A165HN93_XYLHT</name>
<dbReference type="InParanoid" id="A0A165HN93"/>
<feature type="compositionally biased region" description="Gly residues" evidence="1">
    <location>
        <begin position="546"/>
        <end position="555"/>
    </location>
</feature>
<dbReference type="EMBL" id="KV407457">
    <property type="protein sequence ID" value="KZF23769.1"/>
    <property type="molecule type" value="Genomic_DNA"/>
</dbReference>
<evidence type="ECO:0000313" key="3">
    <source>
        <dbReference type="Proteomes" id="UP000076632"/>
    </source>
</evidence>
<feature type="compositionally biased region" description="Basic and acidic residues" evidence="1">
    <location>
        <begin position="286"/>
        <end position="306"/>
    </location>
</feature>
<sequence>MSLKAAYQSFLADPAAAGLSEKAAINYIPTLTTINEPSSILKHLSSQQKLLRKKNEKVVNAIESQDALCLDVETTLEFIKGGGAYLPGLDDNFLADRTVTIPIIHIVLFDPQGKISQIRLHWDQGALLKSVDVIGSRGRNWPLHDGLEQLRLINSSTKSVGNEHSLAHNAFKTDPASAMANGRPQSPSKITATKDPHASLSLFEPVDDPEPTPSRPAPVLPRASAKPPPREYHDLFAEQEVVYSPSPSVNSPERRPGSSIAPKGGNTGKNFQPSRLFDAELSPAEKSVKASERLYRPNPKRYEHFTFGDGEDEHAEPSKQAPVRSKSDKHGSQWDFEDFDTPEKVRTKVRAHEVRHFGWSEEDGDYVVTPVKDGTKAAKPRRDAEKHFEFQDDGTPQGAKRPTGPPRGASHNAGLGLYKNNLFGDEDHPPQEAAHPDKPLGNVTNINRNKIFDPHFSLADFSPAAGDKADAETKPVPEDRKKAVKMMMSNWDSYDRSPDLGAEKTKPAPEDHKKAVKMMTANWGLYDQSPDAMGAQKENVTHRGIKTGGDGMGGRKGTRSWAFGEESDSEKVSGPVPTTRRFPGATKQQADKNFWDF</sequence>
<evidence type="ECO:0000313" key="2">
    <source>
        <dbReference type="EMBL" id="KZF23769.1"/>
    </source>
</evidence>
<feature type="region of interest" description="Disordered" evidence="1">
    <location>
        <begin position="243"/>
        <end position="339"/>
    </location>
</feature>
<feature type="compositionally biased region" description="Basic and acidic residues" evidence="1">
    <location>
        <begin position="373"/>
        <end position="390"/>
    </location>
</feature>
<dbReference type="GeneID" id="28896168"/>
<dbReference type="AlphaFoldDB" id="A0A165HN93"/>
<organism evidence="2 3">
    <name type="scientific">Xylona heveae (strain CBS 132557 / TC161)</name>
    <dbReference type="NCBI Taxonomy" id="1328760"/>
    <lineage>
        <taxon>Eukaryota</taxon>
        <taxon>Fungi</taxon>
        <taxon>Dikarya</taxon>
        <taxon>Ascomycota</taxon>
        <taxon>Pezizomycotina</taxon>
        <taxon>Xylonomycetes</taxon>
        <taxon>Xylonales</taxon>
        <taxon>Xylonaceae</taxon>
        <taxon>Xylona</taxon>
    </lineage>
</organism>
<dbReference type="OMA" id="GKTGRNW"/>
<evidence type="ECO:0000256" key="1">
    <source>
        <dbReference type="SAM" id="MobiDB-lite"/>
    </source>
</evidence>
<dbReference type="OrthoDB" id="1162399at2759"/>